<proteinExistence type="predicted"/>
<sequence length="319" mass="37340">MFSYFGYTLMSQPILSIVVPTREGFAEHWLNELVKIKGDVEFILVHPPGMKKHPKVDERLQQINSSFRGEIIQRMTGMLNASGKYLLTVNCDEYLTPDIVQIATDYFAAFPDSWVVRLSRNNFKFGDKSSLDKPWADFSQLKSMPICPMSEDKKQETNLSYNAGNCLLEIPIAPLDTKFDFGCFFRTRKDHHGIHTENFDKKIWKNELLQPTLQDILETMKIFGPVKYVPFWCLDRLLGLFIQAKFFKKGKIIGHLLPQPEQIRIEENPPEYKKSRRFYVFAEILLLRKFQNYGYLWNLIVDQIRGSLVRGFNFAFRRS</sequence>
<dbReference type="Proteomes" id="UP000320055">
    <property type="component" value="Unassembled WGS sequence"/>
</dbReference>
<gene>
    <name evidence="1" type="ORF">H1P_1080017</name>
</gene>
<protein>
    <submittedName>
        <fullName evidence="1">Transposase</fullName>
    </submittedName>
</protein>
<dbReference type="AlphaFoldDB" id="A0A563VJA0"/>
<dbReference type="InterPro" id="IPR029044">
    <property type="entry name" value="Nucleotide-diphossugar_trans"/>
</dbReference>
<accession>A0A563VJA0</accession>
<evidence type="ECO:0000313" key="1">
    <source>
        <dbReference type="EMBL" id="VEP11530.1"/>
    </source>
</evidence>
<dbReference type="EMBL" id="CAACVJ010000011">
    <property type="protein sequence ID" value="VEP11530.1"/>
    <property type="molecule type" value="Genomic_DNA"/>
</dbReference>
<name>A0A563VJA0_9CYAN</name>
<reference evidence="1 2" key="1">
    <citation type="submission" date="2019-01" db="EMBL/GenBank/DDBJ databases">
        <authorList>
            <person name="Brito A."/>
        </authorList>
    </citation>
    <scope>NUCLEOTIDE SEQUENCE [LARGE SCALE GENOMIC DNA]</scope>
    <source>
        <strain evidence="1">1</strain>
    </source>
</reference>
<dbReference type="Gene3D" id="3.90.550.10">
    <property type="entry name" value="Spore Coat Polysaccharide Biosynthesis Protein SpsA, Chain A"/>
    <property type="match status" value="1"/>
</dbReference>
<organism evidence="1 2">
    <name type="scientific">Hyella patelloides LEGE 07179</name>
    <dbReference type="NCBI Taxonomy" id="945734"/>
    <lineage>
        <taxon>Bacteria</taxon>
        <taxon>Bacillati</taxon>
        <taxon>Cyanobacteriota</taxon>
        <taxon>Cyanophyceae</taxon>
        <taxon>Pleurocapsales</taxon>
        <taxon>Hyellaceae</taxon>
        <taxon>Hyella</taxon>
    </lineage>
</organism>
<dbReference type="SUPFAM" id="SSF53448">
    <property type="entry name" value="Nucleotide-diphospho-sugar transferases"/>
    <property type="match status" value="1"/>
</dbReference>
<evidence type="ECO:0000313" key="2">
    <source>
        <dbReference type="Proteomes" id="UP000320055"/>
    </source>
</evidence>
<keyword evidence="2" id="KW-1185">Reference proteome</keyword>